<proteinExistence type="inferred from homology"/>
<name>A0ABD3H094_9MARC</name>
<evidence type="ECO:0000256" key="1">
    <source>
        <dbReference type="ARBA" id="ARBA00004123"/>
    </source>
</evidence>
<protein>
    <recommendedName>
        <fullName evidence="9">Translin-associated protein X</fullName>
    </recommendedName>
</protein>
<comment type="caution">
    <text evidence="7">The sequence shown here is derived from an EMBL/GenBank/DDBJ whole genome shotgun (WGS) entry which is preliminary data.</text>
</comment>
<evidence type="ECO:0000256" key="6">
    <source>
        <dbReference type="SAM" id="MobiDB-lite"/>
    </source>
</evidence>
<dbReference type="InterPro" id="IPR016069">
    <property type="entry name" value="Translin_C"/>
</dbReference>
<dbReference type="GO" id="GO:0005737">
    <property type="term" value="C:cytoplasm"/>
    <property type="evidence" value="ECO:0007669"/>
    <property type="project" value="UniProtKB-SubCell"/>
</dbReference>
<dbReference type="SUPFAM" id="SSF74784">
    <property type="entry name" value="Translin"/>
    <property type="match status" value="1"/>
</dbReference>
<keyword evidence="4" id="KW-0963">Cytoplasm</keyword>
<reference evidence="7 8" key="1">
    <citation type="submission" date="2024-09" db="EMBL/GenBank/DDBJ databases">
        <title>Chromosome-scale assembly of Riccia sorocarpa.</title>
        <authorList>
            <person name="Paukszto L."/>
        </authorList>
    </citation>
    <scope>NUCLEOTIDE SEQUENCE [LARGE SCALE GENOMIC DNA]</scope>
    <source>
        <strain evidence="7">LP-2024</strain>
        <tissue evidence="7">Aerial parts of the thallus</tissue>
    </source>
</reference>
<dbReference type="InterPro" id="IPR002848">
    <property type="entry name" value="Translin_fam"/>
</dbReference>
<evidence type="ECO:0000256" key="5">
    <source>
        <dbReference type="ARBA" id="ARBA00023242"/>
    </source>
</evidence>
<keyword evidence="8" id="KW-1185">Reference proteome</keyword>
<dbReference type="InterPro" id="IPR016068">
    <property type="entry name" value="Translin_N"/>
</dbReference>
<accession>A0ABD3H094</accession>
<sequence length="268" mass="30041">MELQEDVGGRAFGKKPRTMGISPVQTSSHEMSPLHAKFQEIGRELDVMNEKRERLVKASRDVTIHSKKVIFAVHRISALNKAATLEQAERDLNAVRNNQVTRLARELQGNDYWKFRRAFSPGMQEFVEAATTVEFVKNGRLLTLEELNRSFFDIKDAAKQPFEVSIPDYILGVGDLTGELMRLAVSGVAAGQPGAATAVCIMIRGLYEGFSMLPALHENLRDWRMKSDTMLQSLVKVETACYNVHVRGSEYPPEMLAGDFEYSGDDQS</sequence>
<gene>
    <name evidence="7" type="ORF">R1sor_001566</name>
</gene>
<dbReference type="AlphaFoldDB" id="A0ABD3H094"/>
<dbReference type="PANTHER" id="PTHR10741">
    <property type="entry name" value="TRANSLIN AND TRANSLIN ASSOCIATED PROTEIN X"/>
    <property type="match status" value="1"/>
</dbReference>
<keyword evidence="5" id="KW-0539">Nucleus</keyword>
<dbReference type="Proteomes" id="UP001633002">
    <property type="component" value="Unassembled WGS sequence"/>
</dbReference>
<evidence type="ECO:0000313" key="8">
    <source>
        <dbReference type="Proteomes" id="UP001633002"/>
    </source>
</evidence>
<dbReference type="GO" id="GO:0005634">
    <property type="term" value="C:nucleus"/>
    <property type="evidence" value="ECO:0007669"/>
    <property type="project" value="UniProtKB-SubCell"/>
</dbReference>
<dbReference type="EMBL" id="JBJQOH010000006">
    <property type="protein sequence ID" value="KAL3683544.1"/>
    <property type="molecule type" value="Genomic_DNA"/>
</dbReference>
<evidence type="ECO:0000256" key="4">
    <source>
        <dbReference type="ARBA" id="ARBA00022490"/>
    </source>
</evidence>
<dbReference type="CDD" id="cd14820">
    <property type="entry name" value="TRAX"/>
    <property type="match status" value="1"/>
</dbReference>
<dbReference type="Pfam" id="PF01997">
    <property type="entry name" value="Translin"/>
    <property type="match status" value="1"/>
</dbReference>
<feature type="region of interest" description="Disordered" evidence="6">
    <location>
        <begin position="1"/>
        <end position="31"/>
    </location>
</feature>
<evidence type="ECO:0000256" key="3">
    <source>
        <dbReference type="ARBA" id="ARBA00005902"/>
    </source>
</evidence>
<dbReference type="Gene3D" id="1.20.58.190">
    <property type="entry name" value="Translin, domain 1"/>
    <property type="match status" value="1"/>
</dbReference>
<dbReference type="InterPro" id="IPR036081">
    <property type="entry name" value="Translin_sf"/>
</dbReference>
<evidence type="ECO:0008006" key="9">
    <source>
        <dbReference type="Google" id="ProtNLM"/>
    </source>
</evidence>
<dbReference type="Gene3D" id="1.20.58.200">
    <property type="entry name" value="Translin, domain 2"/>
    <property type="match status" value="1"/>
</dbReference>
<evidence type="ECO:0000313" key="7">
    <source>
        <dbReference type="EMBL" id="KAL3683544.1"/>
    </source>
</evidence>
<comment type="similarity">
    <text evidence="3">Belongs to the translin family.</text>
</comment>
<organism evidence="7 8">
    <name type="scientific">Riccia sorocarpa</name>
    <dbReference type="NCBI Taxonomy" id="122646"/>
    <lineage>
        <taxon>Eukaryota</taxon>
        <taxon>Viridiplantae</taxon>
        <taxon>Streptophyta</taxon>
        <taxon>Embryophyta</taxon>
        <taxon>Marchantiophyta</taxon>
        <taxon>Marchantiopsida</taxon>
        <taxon>Marchantiidae</taxon>
        <taxon>Marchantiales</taxon>
        <taxon>Ricciaceae</taxon>
        <taxon>Riccia</taxon>
    </lineage>
</organism>
<comment type="subcellular location">
    <subcellularLocation>
        <location evidence="2">Cytoplasm</location>
    </subcellularLocation>
    <subcellularLocation>
        <location evidence="1">Nucleus</location>
    </subcellularLocation>
</comment>
<evidence type="ECO:0000256" key="2">
    <source>
        <dbReference type="ARBA" id="ARBA00004496"/>
    </source>
</evidence>